<organism evidence="8 9">
    <name type="scientific">Globisporangium ultimum (strain ATCC 200006 / CBS 805.95 / DAOM BR144)</name>
    <name type="common">Pythium ultimum</name>
    <dbReference type="NCBI Taxonomy" id="431595"/>
    <lineage>
        <taxon>Eukaryota</taxon>
        <taxon>Sar</taxon>
        <taxon>Stramenopiles</taxon>
        <taxon>Oomycota</taxon>
        <taxon>Peronosporomycetes</taxon>
        <taxon>Pythiales</taxon>
        <taxon>Pythiaceae</taxon>
        <taxon>Globisporangium</taxon>
    </lineage>
</organism>
<dbReference type="OMA" id="PRYCLTT"/>
<evidence type="ECO:0000259" key="7">
    <source>
        <dbReference type="PROSITE" id="PS51471"/>
    </source>
</evidence>
<name>K3X9Z8_GLOUD</name>
<dbReference type="InterPro" id="IPR006620">
    <property type="entry name" value="Pro_4_hyd_alph"/>
</dbReference>
<evidence type="ECO:0000256" key="5">
    <source>
        <dbReference type="ARBA" id="ARBA00023002"/>
    </source>
</evidence>
<dbReference type="InterPro" id="IPR005123">
    <property type="entry name" value="Oxoglu/Fe-dep_dioxygenase_dom"/>
</dbReference>
<keyword evidence="3" id="KW-0847">Vitamin C</keyword>
<keyword evidence="4" id="KW-0223">Dioxygenase</keyword>
<dbReference type="Pfam" id="PF13640">
    <property type="entry name" value="2OG-FeII_Oxy_3"/>
    <property type="match status" value="1"/>
</dbReference>
<evidence type="ECO:0000256" key="6">
    <source>
        <dbReference type="ARBA" id="ARBA00023004"/>
    </source>
</evidence>
<dbReference type="GO" id="GO:0071456">
    <property type="term" value="P:cellular response to hypoxia"/>
    <property type="evidence" value="ECO:0007669"/>
    <property type="project" value="TreeGrafter"/>
</dbReference>
<protein>
    <recommendedName>
        <fullName evidence="7">Fe2OG dioxygenase domain-containing protein</fullName>
    </recommendedName>
</protein>
<comment type="cofactor">
    <cofactor evidence="1">
        <name>L-ascorbate</name>
        <dbReference type="ChEBI" id="CHEBI:38290"/>
    </cofactor>
</comment>
<dbReference type="InParanoid" id="K3X9Z8"/>
<keyword evidence="6" id="KW-0408">Iron</keyword>
<dbReference type="EnsemblProtists" id="PYU1_T014047">
    <property type="protein sequence ID" value="PYU1_T014047"/>
    <property type="gene ID" value="PYU1_G014018"/>
</dbReference>
<evidence type="ECO:0000256" key="3">
    <source>
        <dbReference type="ARBA" id="ARBA00022896"/>
    </source>
</evidence>
<evidence type="ECO:0000313" key="8">
    <source>
        <dbReference type="EnsemblProtists" id="PYU1_T014047"/>
    </source>
</evidence>
<evidence type="ECO:0000256" key="2">
    <source>
        <dbReference type="ARBA" id="ARBA00022723"/>
    </source>
</evidence>
<dbReference type="Proteomes" id="UP000019132">
    <property type="component" value="Unassembled WGS sequence"/>
</dbReference>
<evidence type="ECO:0000256" key="4">
    <source>
        <dbReference type="ARBA" id="ARBA00022964"/>
    </source>
</evidence>
<keyword evidence="5" id="KW-0560">Oxidoreductase</keyword>
<dbReference type="STRING" id="431595.K3X9Z8"/>
<dbReference type="GO" id="GO:0031418">
    <property type="term" value="F:L-ascorbic acid binding"/>
    <property type="evidence" value="ECO:0007669"/>
    <property type="project" value="UniProtKB-KW"/>
</dbReference>
<dbReference type="InterPro" id="IPR051559">
    <property type="entry name" value="HIF_prolyl_hydroxylases"/>
</dbReference>
<sequence length="378" mass="43205">MRRCVHRVAARVRPARLRSAPFSSTASSHSKEDTAGAWPHAVTPEMTRSLLQNGYFVVRDAFPEPYLHALKRQIAVLRDTDQLYPNATHILLKNEQQPTLLQKHHILETELALDTIHGDQVSTLRTFFDDQVVFAPLQRALPAWLGLSGYMVKLQYNEGHGGCFPLHFDSYGEDGKCVTAVLYLNDQWQDGDGGEIVLYPFPKQKIVIAPRFGDMVLFSSQQMLHRVMPATMPRYCLTTWVYQSPMTASAAAERAAYYRQPKLNDDASDNKSAAFHKMMEKVLASSFRRHLMKRFYADEWTRSLHESHVQTEAFAKYMATHEHEMDVIEAATTQMLRNFRAKDPVQPSTLPATCDELADVLLQDSEREFVNNLQLAWF</sequence>
<feature type="domain" description="Fe2OG dioxygenase" evidence="7">
    <location>
        <begin position="148"/>
        <end position="243"/>
    </location>
</feature>
<dbReference type="AlphaFoldDB" id="K3X9Z8"/>
<dbReference type="PANTHER" id="PTHR12907">
    <property type="entry name" value="EGL NINE HOMOLOG-RELATED"/>
    <property type="match status" value="1"/>
</dbReference>
<accession>K3X9Z8</accession>
<dbReference type="SMART" id="SM00702">
    <property type="entry name" value="P4Hc"/>
    <property type="match status" value="1"/>
</dbReference>
<reference evidence="8" key="3">
    <citation type="submission" date="2015-02" db="UniProtKB">
        <authorList>
            <consortium name="EnsemblProtists"/>
        </authorList>
    </citation>
    <scope>IDENTIFICATION</scope>
    <source>
        <strain evidence="8">DAOM BR144</strain>
    </source>
</reference>
<dbReference type="GO" id="GO:0008198">
    <property type="term" value="F:ferrous iron binding"/>
    <property type="evidence" value="ECO:0007669"/>
    <property type="project" value="TreeGrafter"/>
</dbReference>
<dbReference type="PANTHER" id="PTHR12907:SF26">
    <property type="entry name" value="HIF PROLYL HYDROXYLASE, ISOFORM C"/>
    <property type="match status" value="1"/>
</dbReference>
<dbReference type="SUPFAM" id="SSF51197">
    <property type="entry name" value="Clavaminate synthase-like"/>
    <property type="match status" value="1"/>
</dbReference>
<dbReference type="InterPro" id="IPR044862">
    <property type="entry name" value="Pro_4_hyd_alph_FE2OG_OXY"/>
</dbReference>
<dbReference type="Gene3D" id="2.60.120.620">
    <property type="entry name" value="q2cbj1_9rhob like domain"/>
    <property type="match status" value="1"/>
</dbReference>
<dbReference type="PROSITE" id="PS51471">
    <property type="entry name" value="FE2OG_OXY"/>
    <property type="match status" value="1"/>
</dbReference>
<keyword evidence="2" id="KW-0479">Metal-binding</keyword>
<reference evidence="9" key="2">
    <citation type="submission" date="2010-04" db="EMBL/GenBank/DDBJ databases">
        <authorList>
            <person name="Buell R."/>
            <person name="Hamilton J."/>
            <person name="Hostetler J."/>
        </authorList>
    </citation>
    <scope>NUCLEOTIDE SEQUENCE [LARGE SCALE GENOMIC DNA]</scope>
    <source>
        <strain evidence="9">DAOM:BR144</strain>
    </source>
</reference>
<reference evidence="9" key="1">
    <citation type="journal article" date="2010" name="Genome Biol.">
        <title>Genome sequence of the necrotrophic plant pathogen Pythium ultimum reveals original pathogenicity mechanisms and effector repertoire.</title>
        <authorList>
            <person name="Levesque C.A."/>
            <person name="Brouwer H."/>
            <person name="Cano L."/>
            <person name="Hamilton J.P."/>
            <person name="Holt C."/>
            <person name="Huitema E."/>
            <person name="Raffaele S."/>
            <person name="Robideau G.P."/>
            <person name="Thines M."/>
            <person name="Win J."/>
            <person name="Zerillo M.M."/>
            <person name="Beakes G.W."/>
            <person name="Boore J.L."/>
            <person name="Busam D."/>
            <person name="Dumas B."/>
            <person name="Ferriera S."/>
            <person name="Fuerstenberg S.I."/>
            <person name="Gachon C.M."/>
            <person name="Gaulin E."/>
            <person name="Govers F."/>
            <person name="Grenville-Briggs L."/>
            <person name="Horner N."/>
            <person name="Hostetler J."/>
            <person name="Jiang R.H."/>
            <person name="Johnson J."/>
            <person name="Krajaejun T."/>
            <person name="Lin H."/>
            <person name="Meijer H.J."/>
            <person name="Moore B."/>
            <person name="Morris P."/>
            <person name="Phuntmart V."/>
            <person name="Puiu D."/>
            <person name="Shetty J."/>
            <person name="Stajich J.E."/>
            <person name="Tripathy S."/>
            <person name="Wawra S."/>
            <person name="van West P."/>
            <person name="Whitty B.R."/>
            <person name="Coutinho P.M."/>
            <person name="Henrissat B."/>
            <person name="Martin F."/>
            <person name="Thomas P.D."/>
            <person name="Tyler B.M."/>
            <person name="De Vries R.P."/>
            <person name="Kamoun S."/>
            <person name="Yandell M."/>
            <person name="Tisserat N."/>
            <person name="Buell C.R."/>
        </authorList>
    </citation>
    <scope>NUCLEOTIDE SEQUENCE</scope>
    <source>
        <strain evidence="9">DAOM:BR144</strain>
    </source>
</reference>
<dbReference type="GO" id="GO:0031543">
    <property type="term" value="F:peptidyl-proline dioxygenase activity"/>
    <property type="evidence" value="ECO:0007669"/>
    <property type="project" value="TreeGrafter"/>
</dbReference>
<proteinExistence type="predicted"/>
<dbReference type="eggNOG" id="KOG3710">
    <property type="taxonomic scope" value="Eukaryota"/>
</dbReference>
<evidence type="ECO:0000256" key="1">
    <source>
        <dbReference type="ARBA" id="ARBA00001961"/>
    </source>
</evidence>
<dbReference type="VEuPathDB" id="FungiDB:PYU1_G014018"/>
<evidence type="ECO:0000313" key="9">
    <source>
        <dbReference type="Proteomes" id="UP000019132"/>
    </source>
</evidence>
<dbReference type="EMBL" id="GL376616">
    <property type="status" value="NOT_ANNOTATED_CDS"/>
    <property type="molecule type" value="Genomic_DNA"/>
</dbReference>
<keyword evidence="9" id="KW-1185">Reference proteome</keyword>
<dbReference type="HOGENOM" id="CLU_052570_1_0_1"/>